<dbReference type="InterPro" id="IPR015803">
    <property type="entry name" value="Cys-tRNA-ligase"/>
</dbReference>
<evidence type="ECO:0000256" key="7">
    <source>
        <dbReference type="ARBA" id="ARBA00022741"/>
    </source>
</evidence>
<keyword evidence="17" id="KW-1185">Reference proteome</keyword>
<comment type="cofactor">
    <cofactor evidence="13">
        <name>Zn(2+)</name>
        <dbReference type="ChEBI" id="CHEBI:29105"/>
    </cofactor>
    <text evidence="13">Binds 1 zinc ion per subunit.</text>
</comment>
<evidence type="ECO:0000256" key="14">
    <source>
        <dbReference type="SAM" id="Coils"/>
    </source>
</evidence>
<protein>
    <recommendedName>
        <fullName evidence="13">Cysteine--tRNA ligase</fullName>
        <ecNumber evidence="13">6.1.1.16</ecNumber>
    </recommendedName>
    <alternativeName>
        <fullName evidence="13">Cysteinyl-tRNA synthetase</fullName>
        <shortName evidence="13">CysRS</shortName>
    </alternativeName>
</protein>
<dbReference type="InterPro" id="IPR056411">
    <property type="entry name" value="CysS_C"/>
</dbReference>
<dbReference type="InterPro" id="IPR024909">
    <property type="entry name" value="Cys-tRNA/MSH_ligase"/>
</dbReference>
<keyword evidence="5 13" id="KW-0436">Ligase</keyword>
<dbReference type="PANTHER" id="PTHR10890:SF3">
    <property type="entry name" value="CYSTEINE--TRNA LIGASE, CYTOPLASMIC"/>
    <property type="match status" value="1"/>
</dbReference>
<dbReference type="PATRIC" id="fig|1629550.3.peg.1865"/>
<dbReference type="InterPro" id="IPR009080">
    <property type="entry name" value="tRNAsynth_Ia_anticodon-bd"/>
</dbReference>
<dbReference type="EC" id="6.1.1.16" evidence="13"/>
<dbReference type="FunFam" id="3.40.50.620:FF:000009">
    <property type="entry name" value="Cysteine--tRNA ligase"/>
    <property type="match status" value="1"/>
</dbReference>
<dbReference type="InterPro" id="IPR032678">
    <property type="entry name" value="tRNA-synt_1_cat_dom"/>
</dbReference>
<dbReference type="GO" id="GO:0005829">
    <property type="term" value="C:cytosol"/>
    <property type="evidence" value="ECO:0007669"/>
    <property type="project" value="TreeGrafter"/>
</dbReference>
<evidence type="ECO:0000256" key="4">
    <source>
        <dbReference type="ARBA" id="ARBA00022490"/>
    </source>
</evidence>
<dbReference type="PANTHER" id="PTHR10890">
    <property type="entry name" value="CYSTEINYL-TRNA SYNTHETASE"/>
    <property type="match status" value="1"/>
</dbReference>
<comment type="subunit">
    <text evidence="3 13">Monomer.</text>
</comment>
<dbReference type="GO" id="GO:0005524">
    <property type="term" value="F:ATP binding"/>
    <property type="evidence" value="ECO:0007669"/>
    <property type="project" value="UniProtKB-UniRule"/>
</dbReference>
<feature type="binding site" evidence="13">
    <location>
        <position position="27"/>
    </location>
    <ligand>
        <name>Zn(2+)</name>
        <dbReference type="ChEBI" id="CHEBI:29105"/>
    </ligand>
</feature>
<dbReference type="CDD" id="cd00672">
    <property type="entry name" value="CysRS_core"/>
    <property type="match status" value="1"/>
</dbReference>
<dbReference type="NCBIfam" id="TIGR00435">
    <property type="entry name" value="cysS"/>
    <property type="match status" value="1"/>
</dbReference>
<keyword evidence="10 13" id="KW-0648">Protein biosynthesis</keyword>
<evidence type="ECO:0000256" key="8">
    <source>
        <dbReference type="ARBA" id="ARBA00022833"/>
    </source>
</evidence>
<keyword evidence="6 13" id="KW-0479">Metal-binding</keyword>
<feature type="short sequence motif" description="'HIGH' region" evidence="13">
    <location>
        <begin position="29"/>
        <end position="39"/>
    </location>
</feature>
<feature type="binding site" evidence="13">
    <location>
        <position position="232"/>
    </location>
    <ligand>
        <name>Zn(2+)</name>
        <dbReference type="ChEBI" id="CHEBI:29105"/>
    </ligand>
</feature>
<evidence type="ECO:0000256" key="5">
    <source>
        <dbReference type="ARBA" id="ARBA00022598"/>
    </source>
</evidence>
<comment type="subcellular location">
    <subcellularLocation>
        <location evidence="1 13">Cytoplasm</location>
    </subcellularLocation>
</comment>
<accession>A0A0M3DER4</accession>
<evidence type="ECO:0000256" key="3">
    <source>
        <dbReference type="ARBA" id="ARBA00011245"/>
    </source>
</evidence>
<dbReference type="GO" id="GO:0004817">
    <property type="term" value="F:cysteine-tRNA ligase activity"/>
    <property type="evidence" value="ECO:0007669"/>
    <property type="project" value="UniProtKB-UniRule"/>
</dbReference>
<dbReference type="Gene3D" id="1.20.120.1910">
    <property type="entry name" value="Cysteine-tRNA ligase, C-terminal anti-codon recognition domain"/>
    <property type="match status" value="1"/>
</dbReference>
<dbReference type="InterPro" id="IPR015273">
    <property type="entry name" value="Cys-tRNA-synt_Ia_DALR"/>
</dbReference>
<evidence type="ECO:0000256" key="9">
    <source>
        <dbReference type="ARBA" id="ARBA00022840"/>
    </source>
</evidence>
<dbReference type="EMBL" id="LBBT01000241">
    <property type="protein sequence ID" value="KKY00773.1"/>
    <property type="molecule type" value="Genomic_DNA"/>
</dbReference>
<gene>
    <name evidence="13" type="primary">cysS</name>
    <name evidence="16" type="ORF">VN21_11995</name>
</gene>
<dbReference type="AlphaFoldDB" id="A0A0M3DER4"/>
<dbReference type="RefSeq" id="WP_046823496.1">
    <property type="nucleotide sequence ID" value="NZ_LBBT01000241.1"/>
</dbReference>
<dbReference type="OrthoDB" id="9815130at2"/>
<evidence type="ECO:0000256" key="2">
    <source>
        <dbReference type="ARBA" id="ARBA00005594"/>
    </source>
</evidence>
<keyword evidence="14" id="KW-0175">Coiled coil</keyword>
<evidence type="ECO:0000256" key="13">
    <source>
        <dbReference type="HAMAP-Rule" id="MF_00041"/>
    </source>
</evidence>
<proteinExistence type="inferred from homology"/>
<keyword evidence="7 13" id="KW-0547">Nucleotide-binding</keyword>
<comment type="caution">
    <text evidence="16">The sequence shown here is derived from an EMBL/GenBank/DDBJ whole genome shotgun (WGS) entry which is preliminary data.</text>
</comment>
<dbReference type="CDD" id="cd07963">
    <property type="entry name" value="Anticodon_Ia_Cys"/>
    <property type="match status" value="1"/>
</dbReference>
<dbReference type="InterPro" id="IPR014729">
    <property type="entry name" value="Rossmann-like_a/b/a_fold"/>
</dbReference>
<organism evidence="16 17">
    <name type="scientific">Paraclostridium benzoelyticum</name>
    <dbReference type="NCBI Taxonomy" id="1629550"/>
    <lineage>
        <taxon>Bacteria</taxon>
        <taxon>Bacillati</taxon>
        <taxon>Bacillota</taxon>
        <taxon>Clostridia</taxon>
        <taxon>Peptostreptococcales</taxon>
        <taxon>Peptostreptococcaceae</taxon>
        <taxon>Paraclostridium</taxon>
    </lineage>
</organism>
<comment type="catalytic activity">
    <reaction evidence="12 13">
        <text>tRNA(Cys) + L-cysteine + ATP = L-cysteinyl-tRNA(Cys) + AMP + diphosphate</text>
        <dbReference type="Rhea" id="RHEA:17773"/>
        <dbReference type="Rhea" id="RHEA-COMP:9661"/>
        <dbReference type="Rhea" id="RHEA-COMP:9679"/>
        <dbReference type="ChEBI" id="CHEBI:30616"/>
        <dbReference type="ChEBI" id="CHEBI:33019"/>
        <dbReference type="ChEBI" id="CHEBI:35235"/>
        <dbReference type="ChEBI" id="CHEBI:78442"/>
        <dbReference type="ChEBI" id="CHEBI:78517"/>
        <dbReference type="ChEBI" id="CHEBI:456215"/>
        <dbReference type="EC" id="6.1.1.16"/>
    </reaction>
</comment>
<dbReference type="SUPFAM" id="SSF47323">
    <property type="entry name" value="Anticodon-binding domain of a subclass of class I aminoacyl-tRNA synthetases"/>
    <property type="match status" value="1"/>
</dbReference>
<reference evidence="16 17" key="1">
    <citation type="submission" date="2015-04" db="EMBL/GenBank/DDBJ databases">
        <title>Microcin producing Clostridium sp. JC272T.</title>
        <authorList>
            <person name="Jyothsna T."/>
            <person name="Sasikala C."/>
            <person name="Ramana C."/>
        </authorList>
    </citation>
    <scope>NUCLEOTIDE SEQUENCE [LARGE SCALE GENOMIC DNA]</scope>
    <source>
        <strain evidence="16 17">JC272</strain>
    </source>
</reference>
<dbReference type="GO" id="GO:0006423">
    <property type="term" value="P:cysteinyl-tRNA aminoacylation"/>
    <property type="evidence" value="ECO:0007669"/>
    <property type="project" value="UniProtKB-UniRule"/>
</dbReference>
<dbReference type="Pfam" id="PF09190">
    <property type="entry name" value="DALR_2"/>
    <property type="match status" value="1"/>
</dbReference>
<dbReference type="HAMAP" id="MF_00041">
    <property type="entry name" value="Cys_tRNA_synth"/>
    <property type="match status" value="1"/>
</dbReference>
<evidence type="ECO:0000256" key="6">
    <source>
        <dbReference type="ARBA" id="ARBA00022723"/>
    </source>
</evidence>
<feature type="binding site" evidence="13">
    <location>
        <position position="236"/>
    </location>
    <ligand>
        <name>Zn(2+)</name>
        <dbReference type="ChEBI" id="CHEBI:29105"/>
    </ligand>
</feature>
<evidence type="ECO:0000256" key="10">
    <source>
        <dbReference type="ARBA" id="ARBA00022917"/>
    </source>
</evidence>
<dbReference type="GO" id="GO:0008270">
    <property type="term" value="F:zinc ion binding"/>
    <property type="evidence" value="ECO:0007669"/>
    <property type="project" value="UniProtKB-UniRule"/>
</dbReference>
<evidence type="ECO:0000256" key="12">
    <source>
        <dbReference type="ARBA" id="ARBA00047398"/>
    </source>
</evidence>
<name>A0A0M3DER4_9FIRM</name>
<feature type="short sequence motif" description="'KMSKS' region" evidence="13">
    <location>
        <begin position="264"/>
        <end position="268"/>
    </location>
</feature>
<feature type="domain" description="Cysteinyl-tRNA synthetase class Ia DALR" evidence="15">
    <location>
        <begin position="353"/>
        <end position="416"/>
    </location>
</feature>
<keyword evidence="9 13" id="KW-0067">ATP-binding</keyword>
<evidence type="ECO:0000259" key="15">
    <source>
        <dbReference type="SMART" id="SM00840"/>
    </source>
</evidence>
<dbReference type="Pfam" id="PF23493">
    <property type="entry name" value="CysS_C"/>
    <property type="match status" value="1"/>
</dbReference>
<feature type="coiled-coil region" evidence="14">
    <location>
        <begin position="314"/>
        <end position="353"/>
    </location>
</feature>
<dbReference type="Gene3D" id="3.40.50.620">
    <property type="entry name" value="HUPs"/>
    <property type="match status" value="1"/>
</dbReference>
<dbReference type="Proteomes" id="UP000034407">
    <property type="component" value="Unassembled WGS sequence"/>
</dbReference>
<feature type="binding site" evidence="13">
    <location>
        <position position="207"/>
    </location>
    <ligand>
        <name>Zn(2+)</name>
        <dbReference type="ChEBI" id="CHEBI:29105"/>
    </ligand>
</feature>
<comment type="similarity">
    <text evidence="2 13">Belongs to the class-I aminoacyl-tRNA synthetase family.</text>
</comment>
<keyword evidence="8 13" id="KW-0862">Zinc</keyword>
<keyword evidence="4 13" id="KW-0963">Cytoplasm</keyword>
<dbReference type="Pfam" id="PF01406">
    <property type="entry name" value="tRNA-synt_1e"/>
    <property type="match status" value="1"/>
</dbReference>
<dbReference type="SUPFAM" id="SSF52374">
    <property type="entry name" value="Nucleotidylyl transferase"/>
    <property type="match status" value="1"/>
</dbReference>
<evidence type="ECO:0000256" key="1">
    <source>
        <dbReference type="ARBA" id="ARBA00004496"/>
    </source>
</evidence>
<feature type="binding site" evidence="13">
    <location>
        <position position="267"/>
    </location>
    <ligand>
        <name>ATP</name>
        <dbReference type="ChEBI" id="CHEBI:30616"/>
    </ligand>
</feature>
<dbReference type="PRINTS" id="PR00983">
    <property type="entry name" value="TRNASYNTHCYS"/>
</dbReference>
<keyword evidence="11 13" id="KW-0030">Aminoacyl-tRNA synthetase</keyword>
<dbReference type="SMART" id="SM00840">
    <property type="entry name" value="DALR_2"/>
    <property type="match status" value="1"/>
</dbReference>
<sequence>MKLYNTLTRTKEEFVPIEEGKVKMYVCGPTVYNFFHIGNARPFIIFDTFRRYLEYRGYDVKYIQNFTDVDDKIIKRSNEEGIAPEQVADKYIDEYFKDADGLGIKRATVHPRVTENINEIIEFIKELEEKGYAYAVNGEVYFDTQKFEGYGKLSKQNQEDLEAGARIEVNSQKRHPMDFVLWKPRKEGEPGWESPWSVGRPGWHIECSVMSKRYLGDTIDIHAGGQDLAFPHHENEIAQSEARSGKTFSNYWIHNGYININNEKMSKSKGNFFTVRDIADKYDLEVVRFFMLSAHYRNPVNFSDEMLSQSRAGLERLYNTKEKLEFTLSNLKVTDIKEDEKSLSEELNSFREKFIVAMDDDINTADAISVIFELARFINTNVNEESSIEFAKMCLTEFEELTNVLNIVNKKQEEVLDADIEKLIQDRVDAKKNKDFALADEIRNKLLEMGIVLEDTRQGTKWKRV</sequence>
<evidence type="ECO:0000313" key="17">
    <source>
        <dbReference type="Proteomes" id="UP000034407"/>
    </source>
</evidence>
<evidence type="ECO:0000256" key="11">
    <source>
        <dbReference type="ARBA" id="ARBA00023146"/>
    </source>
</evidence>
<evidence type="ECO:0000313" key="16">
    <source>
        <dbReference type="EMBL" id="KKY00773.1"/>
    </source>
</evidence>